<dbReference type="GO" id="GO:0055129">
    <property type="term" value="P:L-proline biosynthetic process"/>
    <property type="evidence" value="ECO:0007669"/>
    <property type="project" value="UniProtKB-UniRule"/>
</dbReference>
<reference evidence="9" key="1">
    <citation type="submission" date="2022-05" db="EMBL/GenBank/DDBJ databases">
        <title>Draft genome sequences of Clostridium perfringens strains isolated from Peru.</title>
        <authorList>
            <person name="Hurtado R."/>
            <person name="Lima L."/>
            <person name="Sousa T."/>
            <person name="Jaiswal A.K."/>
            <person name="Tiwari S."/>
            <person name="Maturrano L."/>
            <person name="Brenig B."/>
            <person name="Azevedo V."/>
        </authorList>
    </citation>
    <scope>NUCLEOTIDE SEQUENCE</scope>
    <source>
        <strain evidence="9">CP4</strain>
    </source>
</reference>
<protein>
    <recommendedName>
        <fullName evidence="7">Gamma-glutamyl phosphate reductase</fullName>
        <shortName evidence="7">GPR</shortName>
        <ecNumber evidence="7">1.2.1.41</ecNumber>
    </recommendedName>
    <alternativeName>
        <fullName evidence="7">Glutamate-5-semialdehyde dehydrogenase</fullName>
    </alternativeName>
    <alternativeName>
        <fullName evidence="7">Glutamyl-gamma-semialdehyde dehydrogenase</fullName>
        <shortName evidence="7">GSA dehydrogenase</shortName>
    </alternativeName>
</protein>
<dbReference type="InterPro" id="IPR012134">
    <property type="entry name" value="Glu-5-SA_DH"/>
</dbReference>
<dbReference type="EC" id="1.2.1.41" evidence="7"/>
<dbReference type="CDD" id="cd07079">
    <property type="entry name" value="ALDH_F18-19_ProA-GPR"/>
    <property type="match status" value="1"/>
</dbReference>
<evidence type="ECO:0000256" key="1">
    <source>
        <dbReference type="ARBA" id="ARBA00004985"/>
    </source>
</evidence>
<dbReference type="InterPro" id="IPR016161">
    <property type="entry name" value="Ald_DH/histidinol_DH"/>
</dbReference>
<dbReference type="GO" id="GO:0050661">
    <property type="term" value="F:NADP binding"/>
    <property type="evidence" value="ECO:0007669"/>
    <property type="project" value="InterPro"/>
</dbReference>
<dbReference type="PANTHER" id="PTHR11063:SF8">
    <property type="entry name" value="DELTA-1-PYRROLINE-5-CARBOXYLATE SYNTHASE"/>
    <property type="match status" value="1"/>
</dbReference>
<dbReference type="Gene3D" id="3.40.309.10">
    <property type="entry name" value="Aldehyde Dehydrogenase, Chain A, domain 2"/>
    <property type="match status" value="1"/>
</dbReference>
<dbReference type="InterPro" id="IPR015590">
    <property type="entry name" value="Aldehyde_DH_dom"/>
</dbReference>
<dbReference type="NCBIfam" id="NF001221">
    <property type="entry name" value="PRK00197.1"/>
    <property type="match status" value="1"/>
</dbReference>
<dbReference type="HAMAP" id="MF_00412">
    <property type="entry name" value="ProA"/>
    <property type="match status" value="1"/>
</dbReference>
<keyword evidence="7" id="KW-0963">Cytoplasm</keyword>
<evidence type="ECO:0000256" key="7">
    <source>
        <dbReference type="HAMAP-Rule" id="MF_00412"/>
    </source>
</evidence>
<name>A0A9X4B5H7_ENTFC</name>
<evidence type="ECO:0000256" key="6">
    <source>
        <dbReference type="ARBA" id="ARBA00049024"/>
    </source>
</evidence>
<dbReference type="GO" id="GO:0005737">
    <property type="term" value="C:cytoplasm"/>
    <property type="evidence" value="ECO:0007669"/>
    <property type="project" value="UniProtKB-SubCell"/>
</dbReference>
<dbReference type="InterPro" id="IPR020593">
    <property type="entry name" value="G-glutamylP_reductase_CS"/>
</dbReference>
<dbReference type="PIRSF" id="PIRSF000151">
    <property type="entry name" value="GPR"/>
    <property type="match status" value="1"/>
</dbReference>
<dbReference type="RefSeq" id="WP_002325517.1">
    <property type="nucleotide sequence ID" value="NZ_CAACYB010000001.1"/>
</dbReference>
<evidence type="ECO:0000259" key="8">
    <source>
        <dbReference type="Pfam" id="PF00171"/>
    </source>
</evidence>
<accession>A0A9X4B5H7</accession>
<dbReference type="InterPro" id="IPR016163">
    <property type="entry name" value="Ald_DH_C"/>
</dbReference>
<sequence length="415" mass="45646">MTDLMQLGQQAKDSAQQLALMPTNRKNELLVQMAQTIKKNQQAIIEANHKDLEKAVENNISETMQDRLQLTPERINAMATEIEKIASLDDPIGKVDEMWTNTDGLRIGKKRVPLGVIGIIYESRPNVTTDAASLAFKSGNAVILRGGKEAFFSNQLLVQLLQQVLVSAGESPYAIQFVDDTSHETAGQLMRLTEYLDVLIPRGGAKLIQRVKEQATVPIIETGTGNNHVYIDKEAQLAMAVNIIVNAKASRPSVCNAAETLLIHSEIAPFFLPAIEKELVEHGVSLRADARALEYLETAALAEDIDWDTEYLDYILAVKVVDSLDEAIAHINRHNTKHSETIVTDSYAASQRFLNEVDAAAVYVNASTRFTDGSVFGFGAEIGISTQKLHARGPMGLNELTSTKYIIYGDGQIRE</sequence>
<evidence type="ECO:0000256" key="4">
    <source>
        <dbReference type="ARBA" id="ARBA00022857"/>
    </source>
</evidence>
<evidence type="ECO:0000256" key="3">
    <source>
        <dbReference type="ARBA" id="ARBA00022650"/>
    </source>
</evidence>
<dbReference type="EMBL" id="JAMWMK010000004">
    <property type="protein sequence ID" value="MDC4247187.1"/>
    <property type="molecule type" value="Genomic_DNA"/>
</dbReference>
<dbReference type="AlphaFoldDB" id="A0A9X4B5H7"/>
<dbReference type="GO" id="GO:0004350">
    <property type="term" value="F:glutamate-5-semialdehyde dehydrogenase activity"/>
    <property type="evidence" value="ECO:0007669"/>
    <property type="project" value="UniProtKB-UniRule"/>
</dbReference>
<feature type="domain" description="Aldehyde dehydrogenase" evidence="8">
    <location>
        <begin position="9"/>
        <end position="279"/>
    </location>
</feature>
<comment type="catalytic activity">
    <reaction evidence="6 7">
        <text>L-glutamate 5-semialdehyde + phosphate + NADP(+) = L-glutamyl 5-phosphate + NADPH + H(+)</text>
        <dbReference type="Rhea" id="RHEA:19541"/>
        <dbReference type="ChEBI" id="CHEBI:15378"/>
        <dbReference type="ChEBI" id="CHEBI:43474"/>
        <dbReference type="ChEBI" id="CHEBI:57783"/>
        <dbReference type="ChEBI" id="CHEBI:58066"/>
        <dbReference type="ChEBI" id="CHEBI:58274"/>
        <dbReference type="ChEBI" id="CHEBI:58349"/>
        <dbReference type="EC" id="1.2.1.41"/>
    </reaction>
</comment>
<feature type="domain" description="Aldehyde dehydrogenase" evidence="8">
    <location>
        <begin position="315"/>
        <end position="404"/>
    </location>
</feature>
<dbReference type="PROSITE" id="PS01223">
    <property type="entry name" value="PROA"/>
    <property type="match status" value="1"/>
</dbReference>
<organism evidence="9 10">
    <name type="scientific">Enterococcus faecium</name>
    <name type="common">Streptococcus faecium</name>
    <dbReference type="NCBI Taxonomy" id="1352"/>
    <lineage>
        <taxon>Bacteria</taxon>
        <taxon>Bacillati</taxon>
        <taxon>Bacillota</taxon>
        <taxon>Bacilli</taxon>
        <taxon>Lactobacillales</taxon>
        <taxon>Enterococcaceae</taxon>
        <taxon>Enterococcus</taxon>
    </lineage>
</organism>
<keyword evidence="2 7" id="KW-0028">Amino-acid biosynthesis</keyword>
<dbReference type="FunFam" id="3.40.309.10:FF:000006">
    <property type="entry name" value="Gamma-glutamyl phosphate reductase"/>
    <property type="match status" value="1"/>
</dbReference>
<dbReference type="PANTHER" id="PTHR11063">
    <property type="entry name" value="GLUTAMATE SEMIALDEHYDE DEHYDROGENASE"/>
    <property type="match status" value="1"/>
</dbReference>
<dbReference type="NCBIfam" id="TIGR00407">
    <property type="entry name" value="proA"/>
    <property type="match status" value="1"/>
</dbReference>
<keyword evidence="5 7" id="KW-0560">Oxidoreductase</keyword>
<evidence type="ECO:0000256" key="5">
    <source>
        <dbReference type="ARBA" id="ARBA00023002"/>
    </source>
</evidence>
<evidence type="ECO:0000313" key="10">
    <source>
        <dbReference type="Proteomes" id="UP001141166"/>
    </source>
</evidence>
<dbReference type="Gene3D" id="3.40.605.10">
    <property type="entry name" value="Aldehyde Dehydrogenase, Chain A, domain 1"/>
    <property type="match status" value="1"/>
</dbReference>
<comment type="pathway">
    <text evidence="1 7">Amino-acid biosynthesis; L-proline biosynthesis; L-glutamate 5-semialdehyde from L-glutamate: step 2/2.</text>
</comment>
<gene>
    <name evidence="7" type="primary">proA</name>
    <name evidence="9" type="ORF">M3X98_03840</name>
</gene>
<dbReference type="InterPro" id="IPR016162">
    <property type="entry name" value="Ald_DH_N"/>
</dbReference>
<dbReference type="InterPro" id="IPR000965">
    <property type="entry name" value="GPR_dom"/>
</dbReference>
<evidence type="ECO:0000313" key="9">
    <source>
        <dbReference type="EMBL" id="MDC4247187.1"/>
    </source>
</evidence>
<keyword evidence="4 7" id="KW-0521">NADP</keyword>
<dbReference type="SUPFAM" id="SSF53720">
    <property type="entry name" value="ALDH-like"/>
    <property type="match status" value="1"/>
</dbReference>
<dbReference type="Pfam" id="PF00171">
    <property type="entry name" value="Aldedh"/>
    <property type="match status" value="2"/>
</dbReference>
<evidence type="ECO:0000256" key="2">
    <source>
        <dbReference type="ARBA" id="ARBA00022605"/>
    </source>
</evidence>
<comment type="subcellular location">
    <subcellularLocation>
        <location evidence="7">Cytoplasm</location>
    </subcellularLocation>
</comment>
<keyword evidence="3 7" id="KW-0641">Proline biosynthesis</keyword>
<proteinExistence type="inferred from homology"/>
<comment type="caution">
    <text evidence="9">The sequence shown here is derived from an EMBL/GenBank/DDBJ whole genome shotgun (WGS) entry which is preliminary data.</text>
</comment>
<comment type="similarity">
    <text evidence="7">Belongs to the gamma-glutamyl phosphate reductase family.</text>
</comment>
<dbReference type="Proteomes" id="UP001141166">
    <property type="component" value="Unassembled WGS sequence"/>
</dbReference>
<comment type="function">
    <text evidence="7">Catalyzes the NADPH-dependent reduction of L-glutamate 5-phosphate into L-glutamate 5-semialdehyde and phosphate. The product spontaneously undergoes cyclization to form 1-pyrroline-5-carboxylate.</text>
</comment>